<keyword evidence="4" id="KW-0539">Nucleus</keyword>
<feature type="compositionally biased region" description="Basic and acidic residues" evidence="6">
    <location>
        <begin position="349"/>
        <end position="364"/>
    </location>
</feature>
<gene>
    <name evidence="8" type="primary">PmUG01_11027900</name>
    <name evidence="8" type="ORF">PMUG01_11027900</name>
</gene>
<dbReference type="OMA" id="KSMKPVW"/>
<feature type="compositionally biased region" description="Acidic residues" evidence="6">
    <location>
        <begin position="74"/>
        <end position="103"/>
    </location>
</feature>
<evidence type="ECO:0000256" key="6">
    <source>
        <dbReference type="SAM" id="MobiDB-lite"/>
    </source>
</evidence>
<feature type="compositionally biased region" description="Basic residues" evidence="6">
    <location>
        <begin position="61"/>
        <end position="70"/>
    </location>
</feature>
<evidence type="ECO:0000256" key="3">
    <source>
        <dbReference type="ARBA" id="ARBA00022553"/>
    </source>
</evidence>
<sequence>MKKKKNYMLVDTSKIKFVENSESEDVEFEDDVNSSNVENFNSVDDTLSDSNNESSDLKSTSGKKKKKKKKSFDDSDSDSDNDNDNDNGGDEDKDDEVENEKDDDFIKISWEKDKRNYYQYESENSSSDNEENDERIKEAIYLNKKEKENLNENDFDLCDIYMTEKEDKILEKKKGGHGIDEEENIIKRLISDVSKDLKGKKNEITLEGKNKKEIEQIVMSEQQEYKILLKELSSNIQKVFNEINDNKKLFEFKEIDENNVSPSDINKNTLLYLKKKNETMLTYIIYITYYVFLKIMNCYTHNHPVLDKLIYMNTIISKTNDLDSKIKFKIQQLNKSSGRELGELGSSKKNGETISKKVKMRENVSKGANELELDDVEEDSEDEDNVEDEDDVNDTEDNDEEVDDEEVNDEEVDDEEVDDEEVDDEEDDGDEDDDEEDDGDEDDEAQDGEVNGDNEKYKNKKYKISKSLITEYTDSHIREKEKEEKKKKREKIKNERNVFLKEIKDMVSNRPEKIEEHNYMKKMEEKLMHFDEKILNKKIKALNKKKNKLNNLSNVGMTSNDLLKFVELPEMNQEEKNKNLEEKKIFRSNINKIKQMKKNKLTNNVNDDFVSFKKFDKINSRYTSYKSEDYNNSNNAKFGKNIYNEIDDEKIKSMISFKKKRKENKKLNLEQKNREIRKKLVDEENEISDRRIPNKNIIQNKGLVRKRKSTDGNARVHNKIKFMKKMKTYNSQHPKLKVHENNYSGEKRGINPYLKKSIDIK</sequence>
<feature type="domain" description="Sas10 C-terminal" evidence="7">
    <location>
        <begin position="689"/>
        <end position="759"/>
    </location>
</feature>
<dbReference type="GO" id="GO:0032040">
    <property type="term" value="C:small-subunit processome"/>
    <property type="evidence" value="ECO:0007669"/>
    <property type="project" value="TreeGrafter"/>
</dbReference>
<evidence type="ECO:0000256" key="5">
    <source>
        <dbReference type="SAM" id="Coils"/>
    </source>
</evidence>
<accession>A0A1D3SMJ7</accession>
<dbReference type="Pfam" id="PF04000">
    <property type="entry name" value="Sas10_Utp3"/>
    <property type="match status" value="1"/>
</dbReference>
<keyword evidence="5" id="KW-0175">Coiled coil</keyword>
<dbReference type="InterPro" id="IPR018972">
    <property type="entry name" value="Sas10_C_dom"/>
</dbReference>
<feature type="coiled-coil region" evidence="5">
    <location>
        <begin position="655"/>
        <end position="686"/>
    </location>
</feature>
<evidence type="ECO:0000313" key="8">
    <source>
        <dbReference type="EMBL" id="SCO93028.1"/>
    </source>
</evidence>
<proteinExistence type="inferred from homology"/>
<dbReference type="EMBL" id="LT594632">
    <property type="protein sequence ID" value="SCO93028.1"/>
    <property type="molecule type" value="Genomic_DNA"/>
</dbReference>
<dbReference type="GeneID" id="39869739"/>
<dbReference type="KEGG" id="pmal:PMUG01_11027900"/>
<feature type="compositionally biased region" description="Acidic residues" evidence="6">
    <location>
        <begin position="21"/>
        <end position="32"/>
    </location>
</feature>
<name>A0A1D3SMJ7_PLAMA</name>
<feature type="compositionally biased region" description="Low complexity" evidence="6">
    <location>
        <begin position="33"/>
        <end position="45"/>
    </location>
</feature>
<dbReference type="PANTHER" id="PTHR13237:SF8">
    <property type="entry name" value="SOMETHING ABOUT SILENCING PROTEIN 10"/>
    <property type="match status" value="1"/>
</dbReference>
<organism evidence="8 9">
    <name type="scientific">Plasmodium malariae</name>
    <dbReference type="NCBI Taxonomy" id="5858"/>
    <lineage>
        <taxon>Eukaryota</taxon>
        <taxon>Sar</taxon>
        <taxon>Alveolata</taxon>
        <taxon>Apicomplexa</taxon>
        <taxon>Aconoidasida</taxon>
        <taxon>Haemosporida</taxon>
        <taxon>Plasmodiidae</taxon>
        <taxon>Plasmodium</taxon>
        <taxon>Plasmodium (Plasmodium)</taxon>
    </lineage>
</organism>
<keyword evidence="3" id="KW-0597">Phosphoprotein</keyword>
<dbReference type="InterPro" id="IPR007146">
    <property type="entry name" value="Sas10/Utp3/C1D"/>
</dbReference>
<dbReference type="VEuPathDB" id="PlasmoDB:PmUG01_11027900"/>
<comment type="similarity">
    <text evidence="2">Belongs to the SAS10 family.</text>
</comment>
<dbReference type="GO" id="GO:0000462">
    <property type="term" value="P:maturation of SSU-rRNA from tricistronic rRNA transcript (SSU-rRNA, 5.8S rRNA, LSU-rRNA)"/>
    <property type="evidence" value="ECO:0007669"/>
    <property type="project" value="TreeGrafter"/>
</dbReference>
<reference evidence="8 9" key="1">
    <citation type="submission" date="2016-06" db="EMBL/GenBank/DDBJ databases">
        <authorList>
            <consortium name="Pathogen Informatics"/>
        </authorList>
    </citation>
    <scope>NUCLEOTIDE SEQUENCE [LARGE SCALE GENOMIC DNA]</scope>
</reference>
<feature type="compositionally biased region" description="Acidic residues" evidence="6">
    <location>
        <begin position="371"/>
        <end position="452"/>
    </location>
</feature>
<evidence type="ECO:0000259" key="7">
    <source>
        <dbReference type="Pfam" id="PF09368"/>
    </source>
</evidence>
<dbReference type="AlphaFoldDB" id="A0A1D3SMJ7"/>
<feature type="compositionally biased region" description="Basic and acidic residues" evidence="6">
    <location>
        <begin position="473"/>
        <end position="484"/>
    </location>
</feature>
<evidence type="ECO:0000256" key="1">
    <source>
        <dbReference type="ARBA" id="ARBA00004123"/>
    </source>
</evidence>
<dbReference type="Pfam" id="PF09368">
    <property type="entry name" value="Sas10"/>
    <property type="match status" value="1"/>
</dbReference>
<feature type="region of interest" description="Disordered" evidence="6">
    <location>
        <begin position="340"/>
        <end position="491"/>
    </location>
</feature>
<dbReference type="RefSeq" id="XP_028862468.1">
    <property type="nucleotide sequence ID" value="XM_029005928.1"/>
</dbReference>
<protein>
    <submittedName>
        <fullName evidence="8">Small subunit rRNA processing factor, putative</fullName>
    </submittedName>
</protein>
<evidence type="ECO:0000256" key="4">
    <source>
        <dbReference type="ARBA" id="ARBA00023242"/>
    </source>
</evidence>
<keyword evidence="9" id="KW-1185">Reference proteome</keyword>
<dbReference type="Proteomes" id="UP000219813">
    <property type="component" value="Chromosome 11"/>
</dbReference>
<comment type="subcellular location">
    <subcellularLocation>
        <location evidence="1">Nucleus</location>
    </subcellularLocation>
</comment>
<dbReference type="PANTHER" id="PTHR13237">
    <property type="entry name" value="SOMETHING ABOUT SILENCING PROTEIN 10-RELATED"/>
    <property type="match status" value="1"/>
</dbReference>
<feature type="region of interest" description="Disordered" evidence="6">
    <location>
        <begin position="20"/>
        <end position="105"/>
    </location>
</feature>
<evidence type="ECO:0000256" key="2">
    <source>
        <dbReference type="ARBA" id="ARBA00010979"/>
    </source>
</evidence>
<evidence type="ECO:0000313" key="9">
    <source>
        <dbReference type="Proteomes" id="UP000219813"/>
    </source>
</evidence>
<dbReference type="OrthoDB" id="203440at2759"/>